<comment type="caution">
    <text evidence="1">The sequence shown here is derived from an EMBL/GenBank/DDBJ whole genome shotgun (WGS) entry which is preliminary data.</text>
</comment>
<dbReference type="Pfam" id="PF12294">
    <property type="entry name" value="DUF3626"/>
    <property type="match status" value="2"/>
</dbReference>
<name>A0ABP4L3F7_9MICO</name>
<evidence type="ECO:0000313" key="1">
    <source>
        <dbReference type="EMBL" id="GAA1515430.1"/>
    </source>
</evidence>
<dbReference type="InterPro" id="IPR022074">
    <property type="entry name" value="DUF3626"/>
</dbReference>
<protein>
    <submittedName>
        <fullName evidence="1">DUF3626 domain-containing protein</fullName>
    </submittedName>
</protein>
<proteinExistence type="predicted"/>
<organism evidence="1 2">
    <name type="scientific">Brevibacterium permense</name>
    <dbReference type="NCBI Taxonomy" id="234834"/>
    <lineage>
        <taxon>Bacteria</taxon>
        <taxon>Bacillati</taxon>
        <taxon>Actinomycetota</taxon>
        <taxon>Actinomycetes</taxon>
        <taxon>Micrococcales</taxon>
        <taxon>Brevibacteriaceae</taxon>
        <taxon>Brevibacterium</taxon>
    </lineage>
</organism>
<reference evidence="2" key="1">
    <citation type="journal article" date="2019" name="Int. J. Syst. Evol. Microbiol.">
        <title>The Global Catalogue of Microorganisms (GCM) 10K type strain sequencing project: providing services to taxonomists for standard genome sequencing and annotation.</title>
        <authorList>
            <consortium name="The Broad Institute Genomics Platform"/>
            <consortium name="The Broad Institute Genome Sequencing Center for Infectious Disease"/>
            <person name="Wu L."/>
            <person name="Ma J."/>
        </authorList>
    </citation>
    <scope>NUCLEOTIDE SEQUENCE [LARGE SCALE GENOMIC DNA]</scope>
    <source>
        <strain evidence="2">JCM 13318</strain>
    </source>
</reference>
<sequence length="295" mass="32209">MNQPDPSAAAIDWVRARSAAGQGLPAEARVALHFHPGADASGTEVLASILDRGQYVSQFVTGTSNGGLTAFPGGDRWHWERRMFGGAYDQVDVQQRPVYGALDLDGDPYGPAPRFGPAYLRLRPEVLTRASFAYPDSTFGPELFGVADRMGLVADFRRDESADDAAVAPGGGLCRDRLDHYIEAHVHGGVTVPGDVEALVVDPSFDDHAVLETADRCGLAVETHPGYIAEVAEIAVHPEYRGQDVVELAQRIAEVLGNSAQLRPIHIAHARREWNLDWQQLKKVWHCLARFGRAW</sequence>
<keyword evidence="2" id="KW-1185">Reference proteome</keyword>
<dbReference type="RefSeq" id="WP_217278164.1">
    <property type="nucleotide sequence ID" value="NZ_BAAALX010000009.1"/>
</dbReference>
<evidence type="ECO:0000313" key="2">
    <source>
        <dbReference type="Proteomes" id="UP001500177"/>
    </source>
</evidence>
<gene>
    <name evidence="1" type="ORF">GCM10009690_18070</name>
</gene>
<dbReference type="Proteomes" id="UP001500177">
    <property type="component" value="Unassembled WGS sequence"/>
</dbReference>
<accession>A0ABP4L3F7</accession>
<dbReference type="EMBL" id="BAAALX010000009">
    <property type="protein sequence ID" value="GAA1515430.1"/>
    <property type="molecule type" value="Genomic_DNA"/>
</dbReference>